<dbReference type="InterPro" id="IPR000232">
    <property type="entry name" value="HSF_DNA-bd"/>
</dbReference>
<dbReference type="PROSITE" id="PS00434">
    <property type="entry name" value="HSF_DOMAIN"/>
    <property type="match status" value="1"/>
</dbReference>
<evidence type="ECO:0000256" key="8">
    <source>
        <dbReference type="ARBA" id="ARBA00061350"/>
    </source>
</evidence>
<dbReference type="GO" id="GO:0005634">
    <property type="term" value="C:nucleus"/>
    <property type="evidence" value="ECO:0007669"/>
    <property type="project" value="UniProtKB-SubCell"/>
</dbReference>
<organism evidence="11 12">
    <name type="scientific">Arabidopsis suecica</name>
    <name type="common">Swedish thale-cress</name>
    <name type="synonym">Cardaminopsis suecica</name>
    <dbReference type="NCBI Taxonomy" id="45249"/>
    <lineage>
        <taxon>Eukaryota</taxon>
        <taxon>Viridiplantae</taxon>
        <taxon>Streptophyta</taxon>
        <taxon>Embryophyta</taxon>
        <taxon>Tracheophyta</taxon>
        <taxon>Spermatophyta</taxon>
        <taxon>Magnoliopsida</taxon>
        <taxon>eudicotyledons</taxon>
        <taxon>Gunneridae</taxon>
        <taxon>Pentapetalae</taxon>
        <taxon>rosids</taxon>
        <taxon>malvids</taxon>
        <taxon>Brassicales</taxon>
        <taxon>Brassicaceae</taxon>
        <taxon>Camelineae</taxon>
        <taxon>Arabidopsis</taxon>
    </lineage>
</organism>
<dbReference type="SMART" id="SM00415">
    <property type="entry name" value="HSF"/>
    <property type="match status" value="1"/>
</dbReference>
<evidence type="ECO:0000313" key="11">
    <source>
        <dbReference type="EMBL" id="KAG7583001.1"/>
    </source>
</evidence>
<dbReference type="PANTHER" id="PTHR10015:SF334">
    <property type="entry name" value="HEAT STRESS TRANSCRIPTION FACTOR A-6B"/>
    <property type="match status" value="1"/>
</dbReference>
<dbReference type="EMBL" id="JAEFBJ010000008">
    <property type="protein sequence ID" value="KAG7583001.1"/>
    <property type="molecule type" value="Genomic_DNA"/>
</dbReference>
<dbReference type="Pfam" id="PF00447">
    <property type="entry name" value="HSF_DNA-bind"/>
    <property type="match status" value="1"/>
</dbReference>
<protein>
    <submittedName>
        <fullName evidence="11">Heat shock factor (HSF)-type DNA-binding</fullName>
    </submittedName>
</protein>
<dbReference type="GO" id="GO:0003700">
    <property type="term" value="F:DNA-binding transcription factor activity"/>
    <property type="evidence" value="ECO:0007669"/>
    <property type="project" value="InterPro"/>
</dbReference>
<evidence type="ECO:0000313" key="12">
    <source>
        <dbReference type="Proteomes" id="UP000694251"/>
    </source>
</evidence>
<reference evidence="11 12" key="1">
    <citation type="submission" date="2020-12" db="EMBL/GenBank/DDBJ databases">
        <title>Concerted genomic and epigenomic changes stabilize Arabidopsis allopolyploids.</title>
        <authorList>
            <person name="Chen Z."/>
        </authorList>
    </citation>
    <scope>NUCLEOTIDE SEQUENCE [LARGE SCALE GENOMIC DNA]</scope>
    <source>
        <strain evidence="11">As9502</strain>
        <tissue evidence="11">Leaf</tissue>
    </source>
</reference>
<dbReference type="AlphaFoldDB" id="A0A8T2BGH2"/>
<evidence type="ECO:0000256" key="7">
    <source>
        <dbReference type="ARBA" id="ARBA00023242"/>
    </source>
</evidence>
<sequence length="412" mass="47404">MDPSFRFIKEEFPTGFSDSPSPPSSSSSSYLYSSSMAEAALYDPTTLSYPQPIEGLHESGPPPFLTKTYDLVEDSRTNHVVSWSKSNNSFIVWDPQAFSITLLPRFFKHNNFSSFVRQLNTYGFRKVNPDRWEFANEGFLRGQKHLLKNIRRRKTSNNSNQLQQPQSSEQQSLDNFCIEVGRYGLDGEMDSLRRDKQVLMMELVRLRQQQQSTKMYLTLMEEKLKKTESKQKQMMSFLARAMQNPDFIQQLVEQKEKRKEIEEAISKKRQRPIDQGKRNVVNVGDYDDARGYGNDAAASASASAFLDMSQETYGSMSEFEMSELDKLAMHIQGLGDHSSTREEVLNVEKGNDEEEEEDQQQGYQKENKEIYGEAFWEDLLNEGQNFDFEGDQENVDVLIEQLGYLGSSSHTS</sequence>
<dbReference type="GO" id="GO:0034605">
    <property type="term" value="P:cellular response to heat"/>
    <property type="evidence" value="ECO:0007669"/>
    <property type="project" value="TreeGrafter"/>
</dbReference>
<keyword evidence="2" id="KW-0597">Phosphoprotein</keyword>
<feature type="domain" description="HSF-type DNA-binding" evidence="10">
    <location>
        <begin position="103"/>
        <end position="127"/>
    </location>
</feature>
<evidence type="ECO:0000256" key="1">
    <source>
        <dbReference type="ARBA" id="ARBA00004123"/>
    </source>
</evidence>
<dbReference type="FunFam" id="1.10.10.10:FF:000057">
    <property type="entry name" value="Heat shock transcription factor 1"/>
    <property type="match status" value="1"/>
</dbReference>
<comment type="subcellular location">
    <subcellularLocation>
        <location evidence="1">Nucleus</location>
    </subcellularLocation>
</comment>
<evidence type="ECO:0000256" key="3">
    <source>
        <dbReference type="ARBA" id="ARBA00023015"/>
    </source>
</evidence>
<keyword evidence="4 11" id="KW-0346">Stress response</keyword>
<evidence type="ECO:0000256" key="9">
    <source>
        <dbReference type="SAM" id="MobiDB-lite"/>
    </source>
</evidence>
<dbReference type="OrthoDB" id="60033at2759"/>
<keyword evidence="6" id="KW-0804">Transcription</keyword>
<proteinExistence type="inferred from homology"/>
<dbReference type="GO" id="GO:0006357">
    <property type="term" value="P:regulation of transcription by RNA polymerase II"/>
    <property type="evidence" value="ECO:0007669"/>
    <property type="project" value="TreeGrafter"/>
</dbReference>
<keyword evidence="3" id="KW-0805">Transcription regulation</keyword>
<keyword evidence="5 11" id="KW-0238">DNA-binding</keyword>
<feature type="region of interest" description="Disordered" evidence="9">
    <location>
        <begin position="348"/>
        <end position="367"/>
    </location>
</feature>
<dbReference type="GO" id="GO:0000978">
    <property type="term" value="F:RNA polymerase II cis-regulatory region sequence-specific DNA binding"/>
    <property type="evidence" value="ECO:0007669"/>
    <property type="project" value="TreeGrafter"/>
</dbReference>
<keyword evidence="12" id="KW-1185">Reference proteome</keyword>
<evidence type="ECO:0000256" key="2">
    <source>
        <dbReference type="ARBA" id="ARBA00022553"/>
    </source>
</evidence>
<comment type="caution">
    <text evidence="11">The sequence shown here is derived from an EMBL/GenBank/DDBJ whole genome shotgun (WGS) entry which is preliminary data.</text>
</comment>
<evidence type="ECO:0000259" key="10">
    <source>
        <dbReference type="PROSITE" id="PS00434"/>
    </source>
</evidence>
<evidence type="ECO:0000256" key="6">
    <source>
        <dbReference type="ARBA" id="ARBA00023163"/>
    </source>
</evidence>
<dbReference type="PANTHER" id="PTHR10015">
    <property type="entry name" value="HEAT SHOCK TRANSCRIPTION FACTOR"/>
    <property type="match status" value="1"/>
</dbReference>
<evidence type="ECO:0000256" key="5">
    <source>
        <dbReference type="ARBA" id="ARBA00023125"/>
    </source>
</evidence>
<name>A0A8T2BGH2_ARASU</name>
<accession>A0A8T2BGH2</accession>
<dbReference type="Proteomes" id="UP000694251">
    <property type="component" value="Chromosome 8"/>
</dbReference>
<comment type="similarity">
    <text evidence="8">Belongs to the HSF family. Class A subfamily.</text>
</comment>
<gene>
    <name evidence="11" type="ORF">ISN44_As08g025450</name>
</gene>
<evidence type="ECO:0000256" key="4">
    <source>
        <dbReference type="ARBA" id="ARBA00023016"/>
    </source>
</evidence>
<keyword evidence="7" id="KW-0539">Nucleus</keyword>